<keyword evidence="5" id="KW-0406">Ion transport</keyword>
<dbReference type="GO" id="GO:0005886">
    <property type="term" value="C:plasma membrane"/>
    <property type="evidence" value="ECO:0007669"/>
    <property type="project" value="TreeGrafter"/>
</dbReference>
<evidence type="ECO:0000256" key="10">
    <source>
        <dbReference type="ARBA" id="ARBA00023008"/>
    </source>
</evidence>
<dbReference type="EC" id="1.16.1.-" evidence="17"/>
<evidence type="ECO:0000256" key="11">
    <source>
        <dbReference type="ARBA" id="ARBA00023136"/>
    </source>
</evidence>
<comment type="cofactor">
    <cofactor evidence="1">
        <name>heme b</name>
        <dbReference type="ChEBI" id="CHEBI:60344"/>
    </cofactor>
</comment>
<dbReference type="Proteomes" id="UP000597762">
    <property type="component" value="Unassembled WGS sequence"/>
</dbReference>
<comment type="subcellular location">
    <subcellularLocation>
        <location evidence="3">Endosome membrane</location>
        <topology evidence="3">Multi-pass membrane protein</topology>
    </subcellularLocation>
</comment>
<comment type="similarity">
    <text evidence="4">Belongs to the STEAP family.</text>
</comment>
<evidence type="ECO:0000259" key="15">
    <source>
        <dbReference type="Pfam" id="PF01794"/>
    </source>
</evidence>
<evidence type="ECO:0000256" key="2">
    <source>
        <dbReference type="ARBA" id="ARBA00001974"/>
    </source>
</evidence>
<dbReference type="AlphaFoldDB" id="A0A812C8F4"/>
<evidence type="ECO:0000256" key="8">
    <source>
        <dbReference type="ARBA" id="ARBA00022989"/>
    </source>
</evidence>
<keyword evidence="8 14" id="KW-1133">Transmembrane helix</keyword>
<dbReference type="OrthoDB" id="550646at2759"/>
<dbReference type="GO" id="GO:0015677">
    <property type="term" value="P:copper ion import"/>
    <property type="evidence" value="ECO:0007669"/>
    <property type="project" value="TreeGrafter"/>
</dbReference>
<dbReference type="SUPFAM" id="SSF51735">
    <property type="entry name" value="NAD(P)-binding Rossmann-fold domains"/>
    <property type="match status" value="1"/>
</dbReference>
<evidence type="ECO:0000256" key="6">
    <source>
        <dbReference type="ARBA" id="ARBA00022692"/>
    </source>
</evidence>
<dbReference type="EMBL" id="CAHIKZ030001224">
    <property type="protein sequence ID" value="CAE1256827.1"/>
    <property type="molecule type" value="Genomic_DNA"/>
</dbReference>
<keyword evidence="5" id="KW-0408">Iron</keyword>
<protein>
    <submittedName>
        <fullName evidence="17">STEAP4</fullName>
        <ecNumber evidence="17">1.16.1.-</ecNumber>
    </submittedName>
</protein>
<dbReference type="InterPro" id="IPR028939">
    <property type="entry name" value="P5C_Rdtase_cat_N"/>
</dbReference>
<feature type="transmembrane region" description="Helical" evidence="14">
    <location>
        <begin position="348"/>
        <end position="369"/>
    </location>
</feature>
<evidence type="ECO:0000256" key="5">
    <source>
        <dbReference type="ARBA" id="ARBA00022496"/>
    </source>
</evidence>
<evidence type="ECO:0000256" key="12">
    <source>
        <dbReference type="ARBA" id="ARBA00048958"/>
    </source>
</evidence>
<reference evidence="17" key="1">
    <citation type="submission" date="2021-01" db="EMBL/GenBank/DDBJ databases">
        <authorList>
            <person name="Li R."/>
            <person name="Bekaert M."/>
        </authorList>
    </citation>
    <scope>NUCLEOTIDE SEQUENCE</scope>
    <source>
        <strain evidence="17">Farmed</strain>
    </source>
</reference>
<proteinExistence type="inferred from homology"/>
<dbReference type="InterPro" id="IPR051267">
    <property type="entry name" value="STEAP_metalloreductase"/>
</dbReference>
<feature type="transmembrane region" description="Helical" evidence="14">
    <location>
        <begin position="168"/>
        <end position="187"/>
    </location>
</feature>
<evidence type="ECO:0000256" key="13">
    <source>
        <dbReference type="ARBA" id="ARBA00049387"/>
    </source>
</evidence>
<dbReference type="InterPro" id="IPR013130">
    <property type="entry name" value="Fe3_Rdtase_TM_dom"/>
</dbReference>
<dbReference type="GO" id="GO:0010008">
    <property type="term" value="C:endosome membrane"/>
    <property type="evidence" value="ECO:0007669"/>
    <property type="project" value="UniProtKB-SubCell"/>
</dbReference>
<comment type="catalytic activity">
    <reaction evidence="13">
        <text>2 Fe(2+) + NADP(+) + H(+) = 2 Fe(3+) + NADPH</text>
        <dbReference type="Rhea" id="RHEA:71767"/>
        <dbReference type="ChEBI" id="CHEBI:15378"/>
        <dbReference type="ChEBI" id="CHEBI:29033"/>
        <dbReference type="ChEBI" id="CHEBI:29034"/>
        <dbReference type="ChEBI" id="CHEBI:57783"/>
        <dbReference type="ChEBI" id="CHEBI:58349"/>
    </reaction>
    <physiologicalReaction direction="right-to-left" evidence="13">
        <dbReference type="Rhea" id="RHEA:71769"/>
    </physiologicalReaction>
</comment>
<dbReference type="Pfam" id="PF01794">
    <property type="entry name" value="Ferric_reduct"/>
    <property type="match status" value="1"/>
</dbReference>
<dbReference type="Gene3D" id="3.40.50.720">
    <property type="entry name" value="NAD(P)-binding Rossmann-like Domain"/>
    <property type="match status" value="1"/>
</dbReference>
<keyword evidence="7" id="KW-0967">Endosome</keyword>
<dbReference type="PANTHER" id="PTHR14239:SF0">
    <property type="entry name" value="F420-DEPENDENT NADP REDUCTASE"/>
    <property type="match status" value="1"/>
</dbReference>
<dbReference type="InterPro" id="IPR036291">
    <property type="entry name" value="NAD(P)-bd_dom_sf"/>
</dbReference>
<comment type="catalytic activity">
    <reaction evidence="12">
        <text>2 Cu(+) + NADP(+) + H(+) = 2 Cu(2+) + NADPH</text>
        <dbReference type="Rhea" id="RHEA:71771"/>
        <dbReference type="ChEBI" id="CHEBI:15378"/>
        <dbReference type="ChEBI" id="CHEBI:29036"/>
        <dbReference type="ChEBI" id="CHEBI:49552"/>
        <dbReference type="ChEBI" id="CHEBI:57783"/>
        <dbReference type="ChEBI" id="CHEBI:58349"/>
    </reaction>
    <physiologicalReaction direction="right-to-left" evidence="12">
        <dbReference type="Rhea" id="RHEA:71773"/>
    </physiologicalReaction>
</comment>
<evidence type="ECO:0000256" key="4">
    <source>
        <dbReference type="ARBA" id="ARBA00007729"/>
    </source>
</evidence>
<evidence type="ECO:0000313" key="18">
    <source>
        <dbReference type="Proteomes" id="UP000597762"/>
    </source>
</evidence>
<keyword evidence="9 17" id="KW-0560">Oxidoreductase</keyword>
<evidence type="ECO:0000256" key="3">
    <source>
        <dbReference type="ARBA" id="ARBA00004337"/>
    </source>
</evidence>
<gene>
    <name evidence="17" type="ORF">SPHA_30462</name>
</gene>
<comment type="cofactor">
    <cofactor evidence="2">
        <name>FAD</name>
        <dbReference type="ChEBI" id="CHEBI:57692"/>
    </cofactor>
</comment>
<evidence type="ECO:0000256" key="14">
    <source>
        <dbReference type="SAM" id="Phobius"/>
    </source>
</evidence>
<evidence type="ECO:0000313" key="17">
    <source>
        <dbReference type="EMBL" id="CAE1256827.1"/>
    </source>
</evidence>
<keyword evidence="5" id="KW-0410">Iron transport</keyword>
<sequence>MGSRNPSKRSLTTLDDSILKEITVGSVKNCLLSQDVSVVFLAVHHQNVTAILSPLRSLLSDKILVDSSNRTELCHTGSNAEELASHFPEARIVKGLNTLSAEILHSDTIVEAFRRVHLAADDVSAREIVASIVRDMGFCPVYSGGLQASRRLESYPLELLSGWGRPTVISFGVLLVWLGIMVIKYSVKYSKATYSFPWKRVPLTLLNLLICLTAITLLAITYLPGCIAAFIQLYHGTKYRLFPCWLDLWLRCRKMLGLFAFLFSIWHAGMSIVFISPGSMKWWYEPSANWEPNQTNAKTTYRLNAIGESAVSLGLMSLLLLSLIAISSLPSVSAVLNWREWRLVQSQMGYTALLLAVAHVFVMSFRGWLKHPSSFFYWNSFLCCALPCLVLAMKLFLTIPCVSRMVFRIRNGQERRPFAKQGQERKSMEIQLLEIDSV</sequence>
<evidence type="ECO:0000256" key="1">
    <source>
        <dbReference type="ARBA" id="ARBA00001970"/>
    </source>
</evidence>
<keyword evidence="18" id="KW-1185">Reference proteome</keyword>
<feature type="transmembrane region" description="Helical" evidence="14">
    <location>
        <begin position="310"/>
        <end position="336"/>
    </location>
</feature>
<feature type="domain" description="Ferric oxidoreductase" evidence="15">
    <location>
        <begin position="212"/>
        <end position="344"/>
    </location>
</feature>
<evidence type="ECO:0000256" key="7">
    <source>
        <dbReference type="ARBA" id="ARBA00022753"/>
    </source>
</evidence>
<keyword evidence="5" id="KW-0813">Transport</keyword>
<dbReference type="GO" id="GO:0052851">
    <property type="term" value="F:ferric-chelate reductase (NADPH) activity"/>
    <property type="evidence" value="ECO:0007669"/>
    <property type="project" value="TreeGrafter"/>
</dbReference>
<keyword evidence="10" id="KW-0186">Copper</keyword>
<keyword evidence="11 14" id="KW-0472">Membrane</keyword>
<accession>A0A812C8F4</accession>
<feature type="domain" description="Pyrroline-5-carboxylate reductase catalytic N-terminal" evidence="16">
    <location>
        <begin position="10"/>
        <end position="69"/>
    </location>
</feature>
<dbReference type="GO" id="GO:0006826">
    <property type="term" value="P:iron ion transport"/>
    <property type="evidence" value="ECO:0007669"/>
    <property type="project" value="UniProtKB-KW"/>
</dbReference>
<feature type="transmembrane region" description="Helical" evidence="14">
    <location>
        <begin position="207"/>
        <end position="234"/>
    </location>
</feature>
<dbReference type="Pfam" id="PF03807">
    <property type="entry name" value="F420_oxidored"/>
    <property type="match status" value="1"/>
</dbReference>
<keyword evidence="6 14" id="KW-0812">Transmembrane</keyword>
<name>A0A812C8F4_ACAPH</name>
<dbReference type="GO" id="GO:0008823">
    <property type="term" value="F:cupric reductase (NADH) activity"/>
    <property type="evidence" value="ECO:0007669"/>
    <property type="project" value="TreeGrafter"/>
</dbReference>
<feature type="transmembrane region" description="Helical" evidence="14">
    <location>
        <begin position="375"/>
        <end position="397"/>
    </location>
</feature>
<comment type="caution">
    <text evidence="17">The sequence shown here is derived from an EMBL/GenBank/DDBJ whole genome shotgun (WGS) entry which is preliminary data.</text>
</comment>
<dbReference type="PANTHER" id="PTHR14239">
    <property type="entry name" value="DUDULIN-RELATED"/>
    <property type="match status" value="1"/>
</dbReference>
<feature type="transmembrane region" description="Helical" evidence="14">
    <location>
        <begin position="255"/>
        <end position="275"/>
    </location>
</feature>
<evidence type="ECO:0000256" key="9">
    <source>
        <dbReference type="ARBA" id="ARBA00023002"/>
    </source>
</evidence>
<organism evidence="17 18">
    <name type="scientific">Acanthosepion pharaonis</name>
    <name type="common">Pharaoh cuttlefish</name>
    <name type="synonym">Sepia pharaonis</name>
    <dbReference type="NCBI Taxonomy" id="158019"/>
    <lineage>
        <taxon>Eukaryota</taxon>
        <taxon>Metazoa</taxon>
        <taxon>Spiralia</taxon>
        <taxon>Lophotrochozoa</taxon>
        <taxon>Mollusca</taxon>
        <taxon>Cephalopoda</taxon>
        <taxon>Coleoidea</taxon>
        <taxon>Decapodiformes</taxon>
        <taxon>Sepiida</taxon>
        <taxon>Sepiina</taxon>
        <taxon>Sepiidae</taxon>
        <taxon>Acanthosepion</taxon>
    </lineage>
</organism>
<evidence type="ECO:0000259" key="16">
    <source>
        <dbReference type="Pfam" id="PF03807"/>
    </source>
</evidence>